<evidence type="ECO:0000313" key="17">
    <source>
        <dbReference type="EMBL" id="GAK50831.1"/>
    </source>
</evidence>
<keyword evidence="5" id="KW-0597">Phosphoprotein</keyword>
<dbReference type="NCBIfam" id="TIGR00229">
    <property type="entry name" value="sensory_box"/>
    <property type="match status" value="1"/>
</dbReference>
<evidence type="ECO:0000256" key="11">
    <source>
        <dbReference type="SAM" id="Coils"/>
    </source>
</evidence>
<feature type="domain" description="PAC" evidence="15">
    <location>
        <begin position="428"/>
        <end position="481"/>
    </location>
</feature>
<evidence type="ECO:0000256" key="9">
    <source>
        <dbReference type="ARBA" id="ARBA00022989"/>
    </source>
</evidence>
<keyword evidence="4" id="KW-1003">Cell membrane</keyword>
<keyword evidence="11" id="KW-0175">Coiled coil</keyword>
<dbReference type="PROSITE" id="PS50112">
    <property type="entry name" value="PAS"/>
    <property type="match status" value="1"/>
</dbReference>
<dbReference type="SUPFAM" id="SSF55874">
    <property type="entry name" value="ATPase domain of HSP90 chaperone/DNA topoisomerase II/histidine kinase"/>
    <property type="match status" value="1"/>
</dbReference>
<keyword evidence="6" id="KW-0808">Transferase</keyword>
<dbReference type="InterPro" id="IPR005467">
    <property type="entry name" value="His_kinase_dom"/>
</dbReference>
<dbReference type="GO" id="GO:0030295">
    <property type="term" value="F:protein kinase activator activity"/>
    <property type="evidence" value="ECO:0007669"/>
    <property type="project" value="TreeGrafter"/>
</dbReference>
<dbReference type="SUPFAM" id="SSF55785">
    <property type="entry name" value="PYP-like sensor domain (PAS domain)"/>
    <property type="match status" value="1"/>
</dbReference>
<dbReference type="Gene3D" id="3.30.565.10">
    <property type="entry name" value="Histidine kinase-like ATPase, C-terminal domain"/>
    <property type="match status" value="1"/>
</dbReference>
<feature type="transmembrane region" description="Helical" evidence="12">
    <location>
        <begin position="276"/>
        <end position="296"/>
    </location>
</feature>
<dbReference type="Proteomes" id="UP000030700">
    <property type="component" value="Unassembled WGS sequence"/>
</dbReference>
<feature type="coiled-coil region" evidence="11">
    <location>
        <begin position="665"/>
        <end position="703"/>
    </location>
</feature>
<evidence type="ECO:0000256" key="2">
    <source>
        <dbReference type="ARBA" id="ARBA00004651"/>
    </source>
</evidence>
<keyword evidence="8 17" id="KW-0418">Kinase</keyword>
<dbReference type="AlphaFoldDB" id="A0A0S6VXR3"/>
<dbReference type="SMART" id="SM00091">
    <property type="entry name" value="PAS"/>
    <property type="match status" value="1"/>
</dbReference>
<evidence type="ECO:0000256" key="10">
    <source>
        <dbReference type="ARBA" id="ARBA00023136"/>
    </source>
</evidence>
<dbReference type="PANTHER" id="PTHR42878">
    <property type="entry name" value="TWO-COMPONENT HISTIDINE KINASE"/>
    <property type="match status" value="1"/>
</dbReference>
<evidence type="ECO:0000256" key="3">
    <source>
        <dbReference type="ARBA" id="ARBA00012438"/>
    </source>
</evidence>
<gene>
    <name evidence="17" type="ORF">U14_02072</name>
</gene>
<protein>
    <recommendedName>
        <fullName evidence="3">histidine kinase</fullName>
        <ecNumber evidence="3">2.7.13.3</ecNumber>
    </recommendedName>
</protein>
<dbReference type="InterPro" id="IPR004358">
    <property type="entry name" value="Sig_transdc_His_kin-like_C"/>
</dbReference>
<dbReference type="STRING" id="1499966.U14_02072"/>
<keyword evidence="7 12" id="KW-0812">Transmembrane</keyword>
<evidence type="ECO:0000256" key="6">
    <source>
        <dbReference type="ARBA" id="ARBA00022679"/>
    </source>
</evidence>
<dbReference type="InterPro" id="IPR003661">
    <property type="entry name" value="HisK_dim/P_dom"/>
</dbReference>
<dbReference type="Gene3D" id="3.30.450.20">
    <property type="entry name" value="PAS domain"/>
    <property type="match status" value="3"/>
</dbReference>
<dbReference type="PROSITE" id="PS50109">
    <property type="entry name" value="HIS_KIN"/>
    <property type="match status" value="1"/>
</dbReference>
<dbReference type="PROSITE" id="PS50885">
    <property type="entry name" value="HAMP"/>
    <property type="match status" value="1"/>
</dbReference>
<dbReference type="Gene3D" id="1.10.287.130">
    <property type="match status" value="1"/>
</dbReference>
<dbReference type="CDD" id="cd00130">
    <property type="entry name" value="PAS"/>
    <property type="match status" value="1"/>
</dbReference>
<dbReference type="SMART" id="SM00387">
    <property type="entry name" value="HATPase_c"/>
    <property type="match status" value="1"/>
</dbReference>
<dbReference type="GO" id="GO:0005886">
    <property type="term" value="C:plasma membrane"/>
    <property type="evidence" value="ECO:0007669"/>
    <property type="project" value="UniProtKB-SubCell"/>
</dbReference>
<dbReference type="Pfam" id="PF10114">
    <property type="entry name" value="PocR"/>
    <property type="match status" value="1"/>
</dbReference>
<dbReference type="GO" id="GO:0007234">
    <property type="term" value="P:osmosensory signaling via phosphorelay pathway"/>
    <property type="evidence" value="ECO:0007669"/>
    <property type="project" value="TreeGrafter"/>
</dbReference>
<dbReference type="InterPro" id="IPR003660">
    <property type="entry name" value="HAMP_dom"/>
</dbReference>
<dbReference type="HOGENOM" id="CLU_314667_0_0_0"/>
<evidence type="ECO:0000259" key="16">
    <source>
        <dbReference type="PROSITE" id="PS50885"/>
    </source>
</evidence>
<dbReference type="InterPro" id="IPR036097">
    <property type="entry name" value="HisK_dim/P_sf"/>
</dbReference>
<dbReference type="PRINTS" id="PR00344">
    <property type="entry name" value="BCTRLSENSOR"/>
</dbReference>
<comment type="catalytic activity">
    <reaction evidence="1">
        <text>ATP + protein L-histidine = ADP + protein N-phospho-L-histidine.</text>
        <dbReference type="EC" id="2.7.13.3"/>
    </reaction>
</comment>
<feature type="domain" description="PAS" evidence="14">
    <location>
        <begin position="354"/>
        <end position="425"/>
    </location>
</feature>
<dbReference type="Pfam" id="PF02518">
    <property type="entry name" value="HATPase_c"/>
    <property type="match status" value="1"/>
</dbReference>
<evidence type="ECO:0000259" key="13">
    <source>
        <dbReference type="PROSITE" id="PS50109"/>
    </source>
</evidence>
<dbReference type="CDD" id="cd12912">
    <property type="entry name" value="PDC2_MCP_like"/>
    <property type="match status" value="1"/>
</dbReference>
<dbReference type="Pfam" id="PF00512">
    <property type="entry name" value="HisKA"/>
    <property type="match status" value="1"/>
</dbReference>
<dbReference type="InterPro" id="IPR000700">
    <property type="entry name" value="PAS-assoc_C"/>
</dbReference>
<evidence type="ECO:0000256" key="1">
    <source>
        <dbReference type="ARBA" id="ARBA00000085"/>
    </source>
</evidence>
<name>A0A0S6VXR3_9BACT</name>
<sequence>MKLFTSLRHLFTVNFLLVAIAPILAIGGITLYSVTTNMQREIAERHLLLARSLAGEVERFLQEPSGLLRQMASILEEERIIMPGQIDVYFDSVLTHYQSFESIWMLDASGKIRHLAPYRRDFLLIDASAQEFFHPPVNTDDLYWSLTSISLQTGNPTLTVSLPLTRGRLIGFLNLGVLHAITKRISIGAQGYAAIIDRDGTIIAHPDQAVVAQRANAGDIELVQQGLQGHEVTMTYSARKMAYIGCVALVPTTKWVIIVTQPVDEAFAGVRRMREILGSGILVATAFALLIALFSLRKTLSPFTQLTLQAEQIAAGEYRFEPLPRYYQEMDNLSRSFTMMSEAIKSREDALRESQEFLHNIVENIPNMIFVKDAEHLRFVQFNKAGETLLGYNREELIGKNDYDFFPVEQADFFVQKDRDVLARRTLLNIPEETIQTKTLGERILHTKKIPILDKNGHPLYLLGISEDITERKHIEDALNKRILALTEPLETGEIAFHDLFNLEDIQKIQDAFAAAMNVASIITTPEGIPITQPSNFCRLCRDVIRNTEKGRTNCFASDAIIGGQNLAGPTIQPCLSAGLWDAGASITVGGRHLANWLIGQVKNEAVDEERLLKYAREIGADEEEFRKALQDVPKMSSEQFQRIATVLFLLSNELSLKAYQNVQQARFIAQRKRAEEEVRLLNAQLEQRVHERTAKLEAANKELQSFAYIISHDLKSPLRAISRLADWLVKDYASCFDDNGKNMAALLIGRVKRMDDLIEGILAYSRIGHVPRPQQAIDLRLLLPEIVVSLAPPPTIAIHIAPDLPIIFSNKADMYTIFSNLIGNAIQFMDKPHGKITISCADIGEFWQFSVADNGPGINPKYHEKIFQIFQTLHPRDEMERIGVGLAIVKKVIKLSGGTIWVNSEEGQGSTFIFTFPKENALPIPREE</sequence>
<dbReference type="GO" id="GO:0000155">
    <property type="term" value="F:phosphorelay sensor kinase activity"/>
    <property type="evidence" value="ECO:0007669"/>
    <property type="project" value="InterPro"/>
</dbReference>
<dbReference type="Pfam" id="PF02743">
    <property type="entry name" value="dCache_1"/>
    <property type="match status" value="1"/>
</dbReference>
<dbReference type="InterPro" id="IPR013656">
    <property type="entry name" value="PAS_4"/>
</dbReference>
<evidence type="ECO:0000256" key="12">
    <source>
        <dbReference type="SAM" id="Phobius"/>
    </source>
</evidence>
<dbReference type="Gene3D" id="6.10.340.10">
    <property type="match status" value="1"/>
</dbReference>
<dbReference type="EMBL" id="DF820456">
    <property type="protein sequence ID" value="GAK50831.1"/>
    <property type="molecule type" value="Genomic_DNA"/>
</dbReference>
<dbReference type="CDD" id="cd18773">
    <property type="entry name" value="PDC1_HK_sensor"/>
    <property type="match status" value="1"/>
</dbReference>
<dbReference type="PANTHER" id="PTHR42878:SF15">
    <property type="entry name" value="BACTERIOPHYTOCHROME"/>
    <property type="match status" value="1"/>
</dbReference>
<comment type="subcellular location">
    <subcellularLocation>
        <location evidence="2">Cell membrane</location>
        <topology evidence="2">Multi-pass membrane protein</topology>
    </subcellularLocation>
</comment>
<dbReference type="InterPro" id="IPR018771">
    <property type="entry name" value="PocR_dom"/>
</dbReference>
<feature type="transmembrane region" description="Helical" evidence="12">
    <location>
        <begin position="12"/>
        <end position="35"/>
    </location>
</feature>
<dbReference type="GO" id="GO:0000156">
    <property type="term" value="F:phosphorelay response regulator activity"/>
    <property type="evidence" value="ECO:0007669"/>
    <property type="project" value="TreeGrafter"/>
</dbReference>
<evidence type="ECO:0000256" key="7">
    <source>
        <dbReference type="ARBA" id="ARBA00022692"/>
    </source>
</evidence>
<dbReference type="InterPro" id="IPR003594">
    <property type="entry name" value="HATPase_dom"/>
</dbReference>
<dbReference type="InterPro" id="IPR050351">
    <property type="entry name" value="BphY/WalK/GraS-like"/>
</dbReference>
<keyword evidence="10 12" id="KW-0472">Membrane</keyword>
<evidence type="ECO:0000313" key="18">
    <source>
        <dbReference type="Proteomes" id="UP000030700"/>
    </source>
</evidence>
<dbReference type="PROSITE" id="PS50113">
    <property type="entry name" value="PAC"/>
    <property type="match status" value="1"/>
</dbReference>
<evidence type="ECO:0000256" key="5">
    <source>
        <dbReference type="ARBA" id="ARBA00022553"/>
    </source>
</evidence>
<dbReference type="InterPro" id="IPR033479">
    <property type="entry name" value="dCache_1"/>
</dbReference>
<proteinExistence type="predicted"/>
<feature type="domain" description="HAMP" evidence="16">
    <location>
        <begin position="297"/>
        <end position="349"/>
    </location>
</feature>
<dbReference type="InterPro" id="IPR035965">
    <property type="entry name" value="PAS-like_dom_sf"/>
</dbReference>
<keyword evidence="18" id="KW-1185">Reference proteome</keyword>
<dbReference type="SUPFAM" id="SSF47384">
    <property type="entry name" value="Homodimeric domain of signal transducing histidine kinase"/>
    <property type="match status" value="1"/>
</dbReference>
<dbReference type="SMART" id="SM00388">
    <property type="entry name" value="HisKA"/>
    <property type="match status" value="1"/>
</dbReference>
<reference evidence="17 18" key="1">
    <citation type="journal article" date="2015" name="PeerJ">
        <title>First genomic representation of candidate bacterial phylum KSB3 points to enhanced environmental sensing as a trigger of wastewater bulking.</title>
        <authorList>
            <person name="Sekiguchi Y."/>
            <person name="Ohashi A."/>
            <person name="Parks D.H."/>
            <person name="Yamauchi T."/>
            <person name="Tyson G.W."/>
            <person name="Hugenholtz P."/>
        </authorList>
    </citation>
    <scope>NUCLEOTIDE SEQUENCE [LARGE SCALE GENOMIC DNA]</scope>
</reference>
<dbReference type="Pfam" id="PF08448">
    <property type="entry name" value="PAS_4"/>
    <property type="match status" value="1"/>
</dbReference>
<evidence type="ECO:0000256" key="8">
    <source>
        <dbReference type="ARBA" id="ARBA00022777"/>
    </source>
</evidence>
<evidence type="ECO:0000259" key="15">
    <source>
        <dbReference type="PROSITE" id="PS50113"/>
    </source>
</evidence>
<dbReference type="InterPro" id="IPR036890">
    <property type="entry name" value="HATPase_C_sf"/>
</dbReference>
<evidence type="ECO:0000259" key="14">
    <source>
        <dbReference type="PROSITE" id="PS50112"/>
    </source>
</evidence>
<accession>A0A0S6VXR3</accession>
<keyword evidence="9 12" id="KW-1133">Transmembrane helix</keyword>
<evidence type="ECO:0000256" key="4">
    <source>
        <dbReference type="ARBA" id="ARBA00022475"/>
    </source>
</evidence>
<dbReference type="InterPro" id="IPR000014">
    <property type="entry name" value="PAS"/>
</dbReference>
<organism evidence="17 18">
    <name type="scientific">Candidatus Moduliflexus flocculans</name>
    <dbReference type="NCBI Taxonomy" id="1499966"/>
    <lineage>
        <taxon>Bacteria</taxon>
        <taxon>Candidatus Moduliflexota</taxon>
        <taxon>Candidatus Moduliflexia</taxon>
        <taxon>Candidatus Moduliflexales</taxon>
        <taxon>Candidatus Moduliflexaceae</taxon>
    </lineage>
</organism>
<dbReference type="EC" id="2.7.13.3" evidence="3"/>
<feature type="domain" description="Histidine kinase" evidence="13">
    <location>
        <begin position="710"/>
        <end position="921"/>
    </location>
</feature>
<dbReference type="CDD" id="cd00082">
    <property type="entry name" value="HisKA"/>
    <property type="match status" value="1"/>
</dbReference>